<dbReference type="RefSeq" id="WP_053974503.1">
    <property type="nucleotide sequence ID" value="NZ_FNUE01000002.1"/>
</dbReference>
<dbReference type="Gene3D" id="1.20.1290.10">
    <property type="entry name" value="AhpD-like"/>
    <property type="match status" value="1"/>
</dbReference>
<proteinExistence type="predicted"/>
<dbReference type="AlphaFoldDB" id="A0A0M9CGW8"/>
<dbReference type="EMBL" id="FNUE01000002">
    <property type="protein sequence ID" value="SEE44823.1"/>
    <property type="molecule type" value="Genomic_DNA"/>
</dbReference>
<reference evidence="1 3" key="1">
    <citation type="submission" date="2015-07" db="EMBL/GenBank/DDBJ databases">
        <title>Genome of Polaribacter dokdonenesis DSW-5, isolated from seawater off Dokdo in Korea.</title>
        <authorList>
            <person name="Yoon K."/>
            <person name="Song J.Y."/>
            <person name="Kim J.F."/>
        </authorList>
    </citation>
    <scope>NUCLEOTIDE SEQUENCE [LARGE SCALE GENOMIC DNA]</scope>
    <source>
        <strain evidence="1 3">DSW-5</strain>
    </source>
</reference>
<reference evidence="2 4" key="2">
    <citation type="submission" date="2016-10" db="EMBL/GenBank/DDBJ databases">
        <authorList>
            <person name="Varghese N."/>
            <person name="Submissions S."/>
        </authorList>
    </citation>
    <scope>NUCLEOTIDE SEQUENCE [LARGE SCALE GENOMIC DNA]</scope>
    <source>
        <strain evidence="2 4">DSW-5</strain>
    </source>
</reference>
<sequence length="178" mass="20322">MNIFENLLKKYPEIKDQIDLFEETISDQTYLSESQIRIIAWASCAQLKHVEIKKIIENKIGKLTTEEEKIVLIASSRMSITNPYFMGRNVHSVKAGGTLDVLNLRQFMALKIYDVVAYHYACISFSLLNAGYMCFDSHITSLERLQQNPEAIDQAMKLTVSIASIRQLISNESILNLE</sequence>
<evidence type="ECO:0000313" key="1">
    <source>
        <dbReference type="EMBL" id="KOY52401.1"/>
    </source>
</evidence>
<organism evidence="1 3">
    <name type="scientific">Polaribacter dokdonensis DSW-5</name>
    <dbReference type="NCBI Taxonomy" id="1300348"/>
    <lineage>
        <taxon>Bacteria</taxon>
        <taxon>Pseudomonadati</taxon>
        <taxon>Bacteroidota</taxon>
        <taxon>Flavobacteriia</taxon>
        <taxon>Flavobacteriales</taxon>
        <taxon>Flavobacteriaceae</taxon>
    </lineage>
</organism>
<gene>
    <name evidence="1" type="ORF">I602_1961</name>
    <name evidence="2" type="ORF">SAMN05444353_1731</name>
</gene>
<accession>A0A0M9CGW8</accession>
<keyword evidence="4" id="KW-1185">Reference proteome</keyword>
<dbReference type="InterPro" id="IPR029032">
    <property type="entry name" value="AhpD-like"/>
</dbReference>
<dbReference type="STRING" id="1300348.I602_1961"/>
<name>A0A0M9CGW8_9FLAO</name>
<evidence type="ECO:0000313" key="2">
    <source>
        <dbReference type="EMBL" id="SEE44823.1"/>
    </source>
</evidence>
<comment type="caution">
    <text evidence="1">The sequence shown here is derived from an EMBL/GenBank/DDBJ whole genome shotgun (WGS) entry which is preliminary data.</text>
</comment>
<dbReference type="Proteomes" id="UP000183071">
    <property type="component" value="Unassembled WGS sequence"/>
</dbReference>
<dbReference type="PATRIC" id="fig|1300348.6.peg.1961"/>
<evidence type="ECO:0000313" key="4">
    <source>
        <dbReference type="Proteomes" id="UP000183071"/>
    </source>
</evidence>
<dbReference type="Proteomes" id="UP000037716">
    <property type="component" value="Unassembled WGS sequence"/>
</dbReference>
<evidence type="ECO:0000313" key="3">
    <source>
        <dbReference type="Proteomes" id="UP000037716"/>
    </source>
</evidence>
<dbReference type="SUPFAM" id="SSF69118">
    <property type="entry name" value="AhpD-like"/>
    <property type="match status" value="1"/>
</dbReference>
<protein>
    <submittedName>
        <fullName evidence="2">Alkyl hydroperoxide reductase subunit D</fullName>
    </submittedName>
</protein>
<dbReference type="EMBL" id="LGBR01000001">
    <property type="protein sequence ID" value="KOY52401.1"/>
    <property type="molecule type" value="Genomic_DNA"/>
</dbReference>
<dbReference type="OrthoDB" id="9801997at2"/>